<dbReference type="KEGG" id="mbd:MEBOL_007026"/>
<keyword evidence="3" id="KW-1185">Reference proteome</keyword>
<keyword evidence="2" id="KW-0449">Lipoprotein</keyword>
<name>A0A250IQH1_9BACT</name>
<reference evidence="2 3" key="1">
    <citation type="submission" date="2017-06" db="EMBL/GenBank/DDBJ databases">
        <authorList>
            <person name="Kim H.J."/>
            <person name="Triplett B.A."/>
        </authorList>
    </citation>
    <scope>NUCLEOTIDE SEQUENCE [LARGE SCALE GENOMIC DNA]</scope>
    <source>
        <strain evidence="2 3">DSM 14713</strain>
    </source>
</reference>
<feature type="chain" id="PRO_5012242067" evidence="1">
    <location>
        <begin position="20"/>
        <end position="251"/>
    </location>
</feature>
<feature type="signal peptide" evidence="1">
    <location>
        <begin position="1"/>
        <end position="19"/>
    </location>
</feature>
<organism evidence="2 3">
    <name type="scientific">Melittangium boletus DSM 14713</name>
    <dbReference type="NCBI Taxonomy" id="1294270"/>
    <lineage>
        <taxon>Bacteria</taxon>
        <taxon>Pseudomonadati</taxon>
        <taxon>Myxococcota</taxon>
        <taxon>Myxococcia</taxon>
        <taxon>Myxococcales</taxon>
        <taxon>Cystobacterineae</taxon>
        <taxon>Archangiaceae</taxon>
        <taxon>Melittangium</taxon>
    </lineage>
</organism>
<evidence type="ECO:0000256" key="1">
    <source>
        <dbReference type="SAM" id="SignalP"/>
    </source>
</evidence>
<dbReference type="AlphaFoldDB" id="A0A250IQH1"/>
<accession>A0A250IQH1</accession>
<dbReference type="Proteomes" id="UP000217289">
    <property type="component" value="Chromosome"/>
</dbReference>
<keyword evidence="1" id="KW-0732">Signal</keyword>
<protein>
    <submittedName>
        <fullName evidence="2">Lipoprotein</fullName>
    </submittedName>
</protein>
<proteinExistence type="predicted"/>
<dbReference type="EMBL" id="CP022163">
    <property type="protein sequence ID" value="ATB33528.1"/>
    <property type="molecule type" value="Genomic_DNA"/>
</dbReference>
<dbReference type="PROSITE" id="PS51257">
    <property type="entry name" value="PROKAR_LIPOPROTEIN"/>
    <property type="match status" value="1"/>
</dbReference>
<evidence type="ECO:0000313" key="2">
    <source>
        <dbReference type="EMBL" id="ATB33528.1"/>
    </source>
</evidence>
<gene>
    <name evidence="2" type="ORF">MEBOL_007026</name>
</gene>
<evidence type="ECO:0000313" key="3">
    <source>
        <dbReference type="Proteomes" id="UP000217289"/>
    </source>
</evidence>
<sequence length="251" mass="27577">MPRVKRLLALSLLLPVALATGGCASQTKLSAEDRSSLQRDVTSGPAAVRYLKASSYITPFFGDASKRLLTPYPPDEVRLLNDTKGQPINPGPIQSLVPAGTQVQVIQVEFPTAWAIAERVLYSPRTQPWVYLRVEGAPSGAPVILVLPPQLDTKQDVLAELDRHLLPKDPAPRMAKFASRFQEALKQKRVLEGMPEAAVELSWGAPESIRRTLDGPRTNQEWVYPGGKRRVFLTDGVVTRIDESTPEPPAK</sequence>